<dbReference type="AlphaFoldDB" id="A0A9Q1BMH7"/>
<feature type="domain" description="Sushi" evidence="7">
    <location>
        <begin position="87"/>
        <end position="147"/>
    </location>
</feature>
<dbReference type="SMART" id="SM00032">
    <property type="entry name" value="CCP"/>
    <property type="match status" value="5"/>
</dbReference>
<comment type="caution">
    <text evidence="4">Lacks conserved residue(s) required for the propagation of feature annotation.</text>
</comment>
<dbReference type="PROSITE" id="PS50923">
    <property type="entry name" value="SUSHI"/>
    <property type="match status" value="4"/>
</dbReference>
<evidence type="ECO:0000259" key="7">
    <source>
        <dbReference type="PROSITE" id="PS50923"/>
    </source>
</evidence>
<dbReference type="PROSITE" id="PS51034">
    <property type="entry name" value="ZP_2"/>
    <property type="match status" value="1"/>
</dbReference>
<evidence type="ECO:0000256" key="5">
    <source>
        <dbReference type="SAM" id="Phobius"/>
    </source>
</evidence>
<keyword evidence="5" id="KW-0812">Transmembrane</keyword>
<dbReference type="Proteomes" id="UP001152320">
    <property type="component" value="Chromosome 14"/>
</dbReference>
<feature type="domain" description="Sushi" evidence="7">
    <location>
        <begin position="152"/>
        <end position="208"/>
    </location>
</feature>
<dbReference type="InterPro" id="IPR055355">
    <property type="entry name" value="ZP-C"/>
</dbReference>
<dbReference type="SUPFAM" id="SSF57535">
    <property type="entry name" value="Complement control module/SCR domain"/>
    <property type="match status" value="5"/>
</dbReference>
<keyword evidence="5" id="KW-1133">Transmembrane helix</keyword>
<evidence type="ECO:0000256" key="2">
    <source>
        <dbReference type="ARBA" id="ARBA00023157"/>
    </source>
</evidence>
<protein>
    <submittedName>
        <fullName evidence="9">CUB and sushi domain-containing protein 3</fullName>
    </submittedName>
</protein>
<keyword evidence="10" id="KW-1185">Reference proteome</keyword>
<feature type="chain" id="PRO_5040363098" evidence="6">
    <location>
        <begin position="24"/>
        <end position="661"/>
    </location>
</feature>
<gene>
    <name evidence="9" type="ORF">HOLleu_28682</name>
</gene>
<evidence type="ECO:0000256" key="4">
    <source>
        <dbReference type="PROSITE-ProRule" id="PRU00302"/>
    </source>
</evidence>
<dbReference type="Pfam" id="PF00084">
    <property type="entry name" value="Sushi"/>
    <property type="match status" value="4"/>
</dbReference>
<feature type="domain" description="Sushi" evidence="7">
    <location>
        <begin position="269"/>
        <end position="327"/>
    </location>
</feature>
<evidence type="ECO:0000313" key="10">
    <source>
        <dbReference type="Proteomes" id="UP001152320"/>
    </source>
</evidence>
<evidence type="ECO:0000313" key="9">
    <source>
        <dbReference type="EMBL" id="KAJ8029318.1"/>
    </source>
</evidence>
<organism evidence="9 10">
    <name type="scientific">Holothuria leucospilota</name>
    <name type="common">Black long sea cucumber</name>
    <name type="synonym">Mertensiothuria leucospilota</name>
    <dbReference type="NCBI Taxonomy" id="206669"/>
    <lineage>
        <taxon>Eukaryota</taxon>
        <taxon>Metazoa</taxon>
        <taxon>Echinodermata</taxon>
        <taxon>Eleutherozoa</taxon>
        <taxon>Echinozoa</taxon>
        <taxon>Holothuroidea</taxon>
        <taxon>Aspidochirotacea</taxon>
        <taxon>Aspidochirotida</taxon>
        <taxon>Holothuriidae</taxon>
        <taxon>Holothuria</taxon>
    </lineage>
</organism>
<keyword evidence="4" id="KW-0768">Sushi</keyword>
<dbReference type="Gene3D" id="2.10.70.10">
    <property type="entry name" value="Complement Module, domain 1"/>
    <property type="match status" value="5"/>
</dbReference>
<keyword evidence="1 6" id="KW-0732">Signal</keyword>
<dbReference type="Gene3D" id="2.60.40.4100">
    <property type="entry name" value="Zona pellucida, ZP-C domain"/>
    <property type="match status" value="1"/>
</dbReference>
<evidence type="ECO:0000256" key="3">
    <source>
        <dbReference type="ARBA" id="ARBA00023180"/>
    </source>
</evidence>
<dbReference type="OrthoDB" id="8961654at2759"/>
<feature type="signal peptide" evidence="6">
    <location>
        <begin position="1"/>
        <end position="23"/>
    </location>
</feature>
<dbReference type="InterPro" id="IPR055356">
    <property type="entry name" value="ZP-N"/>
</dbReference>
<evidence type="ECO:0000256" key="6">
    <source>
        <dbReference type="SAM" id="SignalP"/>
    </source>
</evidence>
<name>A0A9Q1BMH7_HOLLE</name>
<comment type="caution">
    <text evidence="9">The sequence shown here is derived from an EMBL/GenBank/DDBJ whole genome shotgun (WGS) entry which is preliminary data.</text>
</comment>
<feature type="transmembrane region" description="Helical" evidence="5">
    <location>
        <begin position="617"/>
        <end position="641"/>
    </location>
</feature>
<dbReference type="PANTHER" id="PTHR14002">
    <property type="entry name" value="ENDOGLIN/TGF-BETA RECEPTOR TYPE III"/>
    <property type="match status" value="1"/>
</dbReference>
<dbReference type="InterPro" id="IPR042235">
    <property type="entry name" value="ZP-C_dom"/>
</dbReference>
<dbReference type="InterPro" id="IPR000436">
    <property type="entry name" value="Sushi_SCR_CCP_dom"/>
</dbReference>
<dbReference type="Pfam" id="PF23344">
    <property type="entry name" value="ZP-N"/>
    <property type="match status" value="1"/>
</dbReference>
<accession>A0A9Q1BMH7</accession>
<dbReference type="CDD" id="cd00033">
    <property type="entry name" value="CCP"/>
    <property type="match status" value="4"/>
</dbReference>
<dbReference type="InterPro" id="IPR048290">
    <property type="entry name" value="ZP_chr"/>
</dbReference>
<dbReference type="SMART" id="SM00241">
    <property type="entry name" value="ZP"/>
    <property type="match status" value="1"/>
</dbReference>
<proteinExistence type="predicted"/>
<evidence type="ECO:0000256" key="1">
    <source>
        <dbReference type="ARBA" id="ARBA00022729"/>
    </source>
</evidence>
<dbReference type="PANTHER" id="PTHR14002:SF43">
    <property type="entry name" value="DELTA-LIKE PROTEIN"/>
    <property type="match status" value="1"/>
</dbReference>
<feature type="domain" description="ZP" evidence="8">
    <location>
        <begin position="337"/>
        <end position="585"/>
    </location>
</feature>
<dbReference type="PRINTS" id="PR00023">
    <property type="entry name" value="ZPELLUCIDA"/>
</dbReference>
<dbReference type="Pfam" id="PF00100">
    <property type="entry name" value="Zona_pellucida"/>
    <property type="match status" value="1"/>
</dbReference>
<sequence length="661" mass="72240">MNHRPSFWAIFVLVVVQSDVILAACGGNPSDCGAPPTNSNLNVNPVKTCYSDTETVAYVCSGVLKGPGDNTCQNGGWKNGAPTCEVFTCSPPTDDTDVIRKPSLSTYNAYDVVNFECPSGTELEGPSSATCVKQDEWSPPSQPICRAICAFDAEAIPNGAITPTDTEFLEDDTATVVCDEGYSLEAGTSATITCGSDGTWQNVPSCLENCDVPSIPNSDFSSGDTLNHGQTVYIDCDDGYSYNQETRFEVTCFYGGLSWKTVVPTECFSDCTVWAAPTNGQVTGDYLHGTTATFSCDIGYALQDPADATTTCDDGTWNLATVPNCVALATEESFSLACDSNQFRVHIPVALLNNPSGENIHLIDQTCVGSIADGFVTLESSYNDCGTTIQVDEINEEISYINRVGAENFDGSVTTEKMLDINVQCTFDQYNLVSTTFIIANNITFPLAFHGGPYFTLKVYKEDNFVNQESPPVNLYEDQLAYLKIQLESGTNETLFGTHCHATPTSDAYDPVKHALLEDGCAKDERVTVIETDSPTIFPKPAFAFSMSKLQFAGDSEMVYVHCFAKICETFEDCSQQCPLSHRRRRSTDSHIYHLVSSGALVWKPETTADRRLDEQVIMYLLLACAVVSTFSFFLVVYLACRYFSRRSVAKKGKEEKLEYE</sequence>
<reference evidence="9" key="1">
    <citation type="submission" date="2021-10" db="EMBL/GenBank/DDBJ databases">
        <title>Tropical sea cucumber genome reveals ecological adaptation and Cuvierian tubules defense mechanism.</title>
        <authorList>
            <person name="Chen T."/>
        </authorList>
    </citation>
    <scope>NUCLEOTIDE SEQUENCE</scope>
    <source>
        <strain evidence="9">Nanhai2018</strain>
        <tissue evidence="9">Muscle</tissue>
    </source>
</reference>
<dbReference type="InterPro" id="IPR001507">
    <property type="entry name" value="ZP_dom"/>
</dbReference>
<keyword evidence="5" id="KW-0472">Membrane</keyword>
<keyword evidence="2" id="KW-1015">Disulfide bond</keyword>
<keyword evidence="3" id="KW-0325">Glycoprotein</keyword>
<dbReference type="EMBL" id="JAIZAY010000014">
    <property type="protein sequence ID" value="KAJ8029318.1"/>
    <property type="molecule type" value="Genomic_DNA"/>
</dbReference>
<dbReference type="Gene3D" id="2.60.40.3210">
    <property type="entry name" value="Zona pellucida, ZP-N domain"/>
    <property type="match status" value="1"/>
</dbReference>
<dbReference type="InterPro" id="IPR035976">
    <property type="entry name" value="Sushi/SCR/CCP_sf"/>
</dbReference>
<evidence type="ECO:0000259" key="8">
    <source>
        <dbReference type="PROSITE" id="PS51034"/>
    </source>
</evidence>
<feature type="domain" description="Sushi" evidence="7">
    <location>
        <begin position="30"/>
        <end position="86"/>
    </location>
</feature>